<dbReference type="STRING" id="1160509.A0A3N4I7D7"/>
<dbReference type="EMBL" id="ML119680">
    <property type="protein sequence ID" value="RPA81386.1"/>
    <property type="molecule type" value="Genomic_DNA"/>
</dbReference>
<dbReference type="PANTHER" id="PTHR47190:SF1">
    <property type="entry name" value="GLUCOSE-METHANOL-CHOLINE OXIDOREDUCTASE N-TERMINAL DOMAIN-CONTAINING PROTEIN"/>
    <property type="match status" value="1"/>
</dbReference>
<dbReference type="SUPFAM" id="SSF49344">
    <property type="entry name" value="CBD9-like"/>
    <property type="match status" value="1"/>
</dbReference>
<evidence type="ECO:0000256" key="1">
    <source>
        <dbReference type="SAM" id="MobiDB-lite"/>
    </source>
</evidence>
<feature type="region of interest" description="Disordered" evidence="1">
    <location>
        <begin position="214"/>
        <end position="237"/>
    </location>
</feature>
<proteinExistence type="predicted"/>
<dbReference type="Proteomes" id="UP000275078">
    <property type="component" value="Unassembled WGS sequence"/>
</dbReference>
<feature type="compositionally biased region" description="Low complexity" evidence="1">
    <location>
        <begin position="215"/>
        <end position="230"/>
    </location>
</feature>
<organism evidence="4 5">
    <name type="scientific">Ascobolus immersus RN42</name>
    <dbReference type="NCBI Taxonomy" id="1160509"/>
    <lineage>
        <taxon>Eukaryota</taxon>
        <taxon>Fungi</taxon>
        <taxon>Dikarya</taxon>
        <taxon>Ascomycota</taxon>
        <taxon>Pezizomycotina</taxon>
        <taxon>Pezizomycetes</taxon>
        <taxon>Pezizales</taxon>
        <taxon>Ascobolaceae</taxon>
        <taxon>Ascobolus</taxon>
    </lineage>
</organism>
<name>A0A3N4I7D7_ASCIM</name>
<dbReference type="PANTHER" id="PTHR47190">
    <property type="entry name" value="DEHYDROGENASE, PUTATIVE-RELATED"/>
    <property type="match status" value="1"/>
</dbReference>
<dbReference type="InterPro" id="IPR053208">
    <property type="entry name" value="GMC_Oxidoreductase_CD"/>
</dbReference>
<dbReference type="Gene3D" id="2.60.40.1210">
    <property type="entry name" value="Cellobiose dehydrogenase, cytochrome domain"/>
    <property type="match status" value="1"/>
</dbReference>
<keyword evidence="5" id="KW-1185">Reference proteome</keyword>
<dbReference type="CDD" id="cd09630">
    <property type="entry name" value="CDH_like_cytochrome"/>
    <property type="match status" value="1"/>
</dbReference>
<reference evidence="4 5" key="1">
    <citation type="journal article" date="2018" name="Nat. Ecol. Evol.">
        <title>Pezizomycetes genomes reveal the molecular basis of ectomycorrhizal truffle lifestyle.</title>
        <authorList>
            <person name="Murat C."/>
            <person name="Payen T."/>
            <person name="Noel B."/>
            <person name="Kuo A."/>
            <person name="Morin E."/>
            <person name="Chen J."/>
            <person name="Kohler A."/>
            <person name="Krizsan K."/>
            <person name="Balestrini R."/>
            <person name="Da Silva C."/>
            <person name="Montanini B."/>
            <person name="Hainaut M."/>
            <person name="Levati E."/>
            <person name="Barry K.W."/>
            <person name="Belfiori B."/>
            <person name="Cichocki N."/>
            <person name="Clum A."/>
            <person name="Dockter R.B."/>
            <person name="Fauchery L."/>
            <person name="Guy J."/>
            <person name="Iotti M."/>
            <person name="Le Tacon F."/>
            <person name="Lindquist E.A."/>
            <person name="Lipzen A."/>
            <person name="Malagnac F."/>
            <person name="Mello A."/>
            <person name="Molinier V."/>
            <person name="Miyauchi S."/>
            <person name="Poulain J."/>
            <person name="Riccioni C."/>
            <person name="Rubini A."/>
            <person name="Sitrit Y."/>
            <person name="Splivallo R."/>
            <person name="Traeger S."/>
            <person name="Wang M."/>
            <person name="Zifcakova L."/>
            <person name="Wipf D."/>
            <person name="Zambonelli A."/>
            <person name="Paolocci F."/>
            <person name="Nowrousian M."/>
            <person name="Ottonello S."/>
            <person name="Baldrian P."/>
            <person name="Spatafora J.W."/>
            <person name="Henrissat B."/>
            <person name="Nagy L.G."/>
            <person name="Aury J.M."/>
            <person name="Wincker P."/>
            <person name="Grigoriev I.V."/>
            <person name="Bonfante P."/>
            <person name="Martin F.M."/>
        </authorList>
    </citation>
    <scope>NUCLEOTIDE SEQUENCE [LARGE SCALE GENOMIC DNA]</scope>
    <source>
        <strain evidence="4 5">RN42</strain>
    </source>
</reference>
<keyword evidence="2" id="KW-0732">Signal</keyword>
<evidence type="ECO:0000313" key="5">
    <source>
        <dbReference type="Proteomes" id="UP000275078"/>
    </source>
</evidence>
<protein>
    <submittedName>
        <fullName evidence="4">CBD9-like protein</fullName>
    </submittedName>
</protein>
<sequence length="237" mass="25266">MKFITALSALAGAAAVNAQMTEDYLDTRTGIKFQTFTHERTGVSFGISLPENPTGTEFIGQLTAPITTGWAGVSFNGGMVNNLLMTAWVHNNEFKHALRISDSYTSAVVYTTPGPVMTPLFTEGAINATHWSFTFLCTNCNEWEIQDGEYTNIVDLASDFGVMGMGVSESELPRSPADAGSSLNKHSSSTQYGVLLGNARSADFEELKMAGLNGAAAPVPSAPSSAVPAANKRRSRR</sequence>
<gene>
    <name evidence="4" type="ORF">BJ508DRAFT_414821</name>
</gene>
<evidence type="ECO:0000313" key="4">
    <source>
        <dbReference type="EMBL" id="RPA81386.1"/>
    </source>
</evidence>
<dbReference type="Pfam" id="PF16010">
    <property type="entry name" value="CDH-cyt"/>
    <property type="match status" value="1"/>
</dbReference>
<feature type="domain" description="Cellobiose dehydrogenase-like cytochrome" evidence="3">
    <location>
        <begin position="24"/>
        <end position="205"/>
    </location>
</feature>
<feature type="chain" id="PRO_5018261271" evidence="2">
    <location>
        <begin position="19"/>
        <end position="237"/>
    </location>
</feature>
<dbReference type="OrthoDB" id="413885at2759"/>
<evidence type="ECO:0000259" key="3">
    <source>
        <dbReference type="Pfam" id="PF16010"/>
    </source>
</evidence>
<accession>A0A3N4I7D7</accession>
<evidence type="ECO:0000256" key="2">
    <source>
        <dbReference type="SAM" id="SignalP"/>
    </source>
</evidence>
<feature type="signal peptide" evidence="2">
    <location>
        <begin position="1"/>
        <end position="18"/>
    </location>
</feature>
<dbReference type="AlphaFoldDB" id="A0A3N4I7D7"/>
<dbReference type="InterPro" id="IPR015920">
    <property type="entry name" value="Cellobiose_DH-like_cyt"/>
</dbReference>